<protein>
    <recommendedName>
        <fullName evidence="4">Ferritin-like domain-containing protein</fullName>
    </recommendedName>
</protein>
<evidence type="ECO:0000313" key="2">
    <source>
        <dbReference type="EMBL" id="KAB8073940.1"/>
    </source>
</evidence>
<gene>
    <name evidence="2" type="ORF">BDV29DRAFT_191362</name>
</gene>
<dbReference type="OrthoDB" id="2098436at2759"/>
<accession>A0A5N5X3Q0</accession>
<sequence>MPLNLFIALSSLDWQPATLAMPQAKVARSTAVAPASGDTSDGYYLSQRWELHGPQLGPYIPAGGAGTGGETPVYKVKSDFDYESLYIELGLFHDGLIRFSKEDFIAAGLTAEDGYLIEFLADQEVGHAMVLTNILGAEAPGQCTYNYPYTTVQEFVDFSQKLTRFGEAGVYGFLGHLDSREAATLLCNLLPQRLPCTSRISQIPQGSTDLLHRTRHLGDGMNTLSNPKIPSSASCLNPTTLGTSCHHSITHNRTQLLSWPGREVLLHWDAPVTSTTAGDPKYVACVTQLNVAYSASNMTGYKRETTIQPGVEIFAGDPAVNGTMFIAITDSNLYLTLFDLTMVNPHVVAGPALYQSG</sequence>
<proteinExistence type="predicted"/>
<dbReference type="EMBL" id="ML732218">
    <property type="protein sequence ID" value="KAB8073940.1"/>
    <property type="molecule type" value="Genomic_DNA"/>
</dbReference>
<feature type="chain" id="PRO_5025017842" description="Ferritin-like domain-containing protein" evidence="1">
    <location>
        <begin position="21"/>
        <end position="357"/>
    </location>
</feature>
<feature type="signal peptide" evidence="1">
    <location>
        <begin position="1"/>
        <end position="20"/>
    </location>
</feature>
<dbReference type="Pfam" id="PF13668">
    <property type="entry name" value="Ferritin_2"/>
    <property type="match status" value="1"/>
</dbReference>
<keyword evidence="3" id="KW-1185">Reference proteome</keyword>
<dbReference type="PANTHER" id="PTHR38705:SF1">
    <property type="entry name" value="PROTEIN RDS1"/>
    <property type="match status" value="1"/>
</dbReference>
<evidence type="ECO:0000256" key="1">
    <source>
        <dbReference type="SAM" id="SignalP"/>
    </source>
</evidence>
<reference evidence="2 3" key="1">
    <citation type="submission" date="2019-04" db="EMBL/GenBank/DDBJ databases">
        <title>Friends and foes A comparative genomics study of 23 Aspergillus species from section Flavi.</title>
        <authorList>
            <consortium name="DOE Joint Genome Institute"/>
            <person name="Kjaerbolling I."/>
            <person name="Vesth T."/>
            <person name="Frisvad J.C."/>
            <person name="Nybo J.L."/>
            <person name="Theobald S."/>
            <person name="Kildgaard S."/>
            <person name="Isbrandt T."/>
            <person name="Kuo A."/>
            <person name="Sato A."/>
            <person name="Lyhne E.K."/>
            <person name="Kogle M.E."/>
            <person name="Wiebenga A."/>
            <person name="Kun R.S."/>
            <person name="Lubbers R.J."/>
            <person name="Makela M.R."/>
            <person name="Barry K."/>
            <person name="Chovatia M."/>
            <person name="Clum A."/>
            <person name="Daum C."/>
            <person name="Haridas S."/>
            <person name="He G."/>
            <person name="LaButti K."/>
            <person name="Lipzen A."/>
            <person name="Mondo S."/>
            <person name="Riley R."/>
            <person name="Salamov A."/>
            <person name="Simmons B.A."/>
            <person name="Magnuson J.K."/>
            <person name="Henrissat B."/>
            <person name="Mortensen U.H."/>
            <person name="Larsen T.O."/>
            <person name="Devries R.P."/>
            <person name="Grigoriev I.V."/>
            <person name="Machida M."/>
            <person name="Baker S.E."/>
            <person name="Andersen M.R."/>
        </authorList>
    </citation>
    <scope>NUCLEOTIDE SEQUENCE [LARGE SCALE GENOMIC DNA]</scope>
    <source>
        <strain evidence="2 3">CBS 151.66</strain>
    </source>
</reference>
<keyword evidence="1" id="KW-0732">Signal</keyword>
<name>A0A5N5X3Q0_9EURO</name>
<organism evidence="2 3">
    <name type="scientific">Aspergillus leporis</name>
    <dbReference type="NCBI Taxonomy" id="41062"/>
    <lineage>
        <taxon>Eukaryota</taxon>
        <taxon>Fungi</taxon>
        <taxon>Dikarya</taxon>
        <taxon>Ascomycota</taxon>
        <taxon>Pezizomycotina</taxon>
        <taxon>Eurotiomycetes</taxon>
        <taxon>Eurotiomycetidae</taxon>
        <taxon>Eurotiales</taxon>
        <taxon>Aspergillaceae</taxon>
        <taxon>Aspergillus</taxon>
        <taxon>Aspergillus subgen. Circumdati</taxon>
    </lineage>
</organism>
<evidence type="ECO:0000313" key="3">
    <source>
        <dbReference type="Proteomes" id="UP000326565"/>
    </source>
</evidence>
<dbReference type="AlphaFoldDB" id="A0A5N5X3Q0"/>
<evidence type="ECO:0008006" key="4">
    <source>
        <dbReference type="Google" id="ProtNLM"/>
    </source>
</evidence>
<dbReference type="PANTHER" id="PTHR38705">
    <property type="entry name" value="PROTEIN RDS1"/>
    <property type="match status" value="1"/>
</dbReference>
<dbReference type="InterPro" id="IPR039254">
    <property type="entry name" value="Rds1"/>
</dbReference>
<dbReference type="Proteomes" id="UP000326565">
    <property type="component" value="Unassembled WGS sequence"/>
</dbReference>